<name>A0A8S5SG25_9CAUD</name>
<organism evidence="1">
    <name type="scientific">Siphoviridae sp. ctxvK3</name>
    <dbReference type="NCBI Taxonomy" id="2827975"/>
    <lineage>
        <taxon>Viruses</taxon>
        <taxon>Duplodnaviria</taxon>
        <taxon>Heunggongvirae</taxon>
        <taxon>Uroviricota</taxon>
        <taxon>Caudoviricetes</taxon>
    </lineage>
</organism>
<accession>A0A8S5SG25</accession>
<dbReference type="EMBL" id="BK032591">
    <property type="protein sequence ID" value="DAF49977.1"/>
    <property type="molecule type" value="Genomic_DNA"/>
</dbReference>
<evidence type="ECO:0000313" key="1">
    <source>
        <dbReference type="EMBL" id="DAF49977.1"/>
    </source>
</evidence>
<sequence>MKFCFGICIPLIAQFNNLNCVCIYIIPSVV</sequence>
<proteinExistence type="predicted"/>
<protein>
    <submittedName>
        <fullName evidence="1">Uncharacterized protein</fullName>
    </submittedName>
</protein>
<reference evidence="1" key="1">
    <citation type="journal article" date="2021" name="Proc. Natl. Acad. Sci. U.S.A.">
        <title>A Catalog of Tens of Thousands of Viruses from Human Metagenomes Reveals Hidden Associations with Chronic Diseases.</title>
        <authorList>
            <person name="Tisza M.J."/>
            <person name="Buck C.B."/>
        </authorList>
    </citation>
    <scope>NUCLEOTIDE SEQUENCE</scope>
    <source>
        <strain evidence="1">CtxvK3</strain>
    </source>
</reference>